<name>A0A1I0ZHJ0_9ACTN</name>
<dbReference type="OrthoDB" id="37081at2"/>
<proteinExistence type="predicted"/>
<accession>A0A1I0ZHJ0</accession>
<dbReference type="Gene3D" id="3.40.50.2300">
    <property type="match status" value="2"/>
</dbReference>
<dbReference type="SUPFAM" id="SSF47413">
    <property type="entry name" value="lambda repressor-like DNA-binding domains"/>
    <property type="match status" value="1"/>
</dbReference>
<dbReference type="InterPro" id="IPR046335">
    <property type="entry name" value="LacI/GalR-like_sensor"/>
</dbReference>
<dbReference type="PROSITE" id="PS50932">
    <property type="entry name" value="HTH_LACI_2"/>
    <property type="match status" value="1"/>
</dbReference>
<keyword evidence="3" id="KW-0804">Transcription</keyword>
<dbReference type="SMART" id="SM00354">
    <property type="entry name" value="HTH_LACI"/>
    <property type="match status" value="1"/>
</dbReference>
<reference evidence="5 8" key="2">
    <citation type="submission" date="2017-12" db="EMBL/GenBank/DDBJ databases">
        <title>Pharmacopeia of the Arctic Ocean.</title>
        <authorList>
            <person name="Collins E."/>
            <person name="Ducluzeau A.-L."/>
        </authorList>
    </citation>
    <scope>NUCLEOTIDE SEQUENCE [LARGE SCALE GENOMIC DNA]</scope>
    <source>
        <strain evidence="5 8">DSM 23325</strain>
    </source>
</reference>
<dbReference type="InterPro" id="IPR028082">
    <property type="entry name" value="Peripla_BP_I"/>
</dbReference>
<dbReference type="GO" id="GO:0000976">
    <property type="term" value="F:transcription cis-regulatory region binding"/>
    <property type="evidence" value="ECO:0007669"/>
    <property type="project" value="TreeGrafter"/>
</dbReference>
<dbReference type="InterPro" id="IPR010982">
    <property type="entry name" value="Lambda_DNA-bd_dom_sf"/>
</dbReference>
<organism evidence="6 7">
    <name type="scientific">Nocardioides alpinus</name>
    <dbReference type="NCBI Taxonomy" id="748909"/>
    <lineage>
        <taxon>Bacteria</taxon>
        <taxon>Bacillati</taxon>
        <taxon>Actinomycetota</taxon>
        <taxon>Actinomycetes</taxon>
        <taxon>Propionibacteriales</taxon>
        <taxon>Nocardioidaceae</taxon>
        <taxon>Nocardioides</taxon>
    </lineage>
</organism>
<dbReference type="PANTHER" id="PTHR30146:SF109">
    <property type="entry name" value="HTH-TYPE TRANSCRIPTIONAL REGULATOR GALS"/>
    <property type="match status" value="1"/>
</dbReference>
<evidence type="ECO:0000313" key="6">
    <source>
        <dbReference type="EMBL" id="SFB23673.1"/>
    </source>
</evidence>
<keyword evidence="1" id="KW-0805">Transcription regulation</keyword>
<dbReference type="Proteomes" id="UP000233565">
    <property type="component" value="Unassembled WGS sequence"/>
</dbReference>
<dbReference type="SUPFAM" id="SSF53822">
    <property type="entry name" value="Periplasmic binding protein-like I"/>
    <property type="match status" value="1"/>
</dbReference>
<protein>
    <submittedName>
        <fullName evidence="6">LacI family transcriptional regulator</fullName>
    </submittedName>
</protein>
<gene>
    <name evidence="5" type="ORF">CXG46_11755</name>
    <name evidence="6" type="ORF">SAMN05192575_105253</name>
</gene>
<evidence type="ECO:0000256" key="1">
    <source>
        <dbReference type="ARBA" id="ARBA00023015"/>
    </source>
</evidence>
<feature type="domain" description="HTH lacI-type" evidence="4">
    <location>
        <begin position="8"/>
        <end position="62"/>
    </location>
</feature>
<dbReference type="AlphaFoldDB" id="A0A1I0ZHJ0"/>
<dbReference type="Pfam" id="PF00356">
    <property type="entry name" value="LacI"/>
    <property type="match status" value="1"/>
</dbReference>
<dbReference type="Pfam" id="PF13377">
    <property type="entry name" value="Peripla_BP_3"/>
    <property type="match status" value="1"/>
</dbReference>
<dbReference type="PANTHER" id="PTHR30146">
    <property type="entry name" value="LACI-RELATED TRANSCRIPTIONAL REPRESSOR"/>
    <property type="match status" value="1"/>
</dbReference>
<dbReference type="STRING" id="748909.SAMN05192575_105253"/>
<dbReference type="EMBL" id="FOKC01000005">
    <property type="protein sequence ID" value="SFB23673.1"/>
    <property type="molecule type" value="Genomic_DNA"/>
</dbReference>
<sequence>MSDARGPITIRDVAALAGVSITTVSNFFNHPQRMTAATRARVESAVLTLNFSPSDAARSLRSGRSTVVGYISFELASARTPAITTAMSERFATAGMHLLSAIDGGDPTRERAYLDLFERQRVAGLVITPVTDLEPDLARLRRAGLPSVLSAQRATSTEQPSVSVDHRRGGRLAAEHLLATGRRRLAFVTDTLELHQIADRFQGAMAAVAEHPGATLEVVSAPSRSVAGGEDVAAQLLDRTPATRPDGVFCVNDLVALGLCSGLRHAVSIPDELAVVGYDDIEFARLGVVPLTTISTPQEDMGVAVAELLLSEIVPDATTPATGVRQVELEPRLVVRASSR</sequence>
<evidence type="ECO:0000256" key="3">
    <source>
        <dbReference type="ARBA" id="ARBA00023163"/>
    </source>
</evidence>
<dbReference type="Proteomes" id="UP000199113">
    <property type="component" value="Unassembled WGS sequence"/>
</dbReference>
<keyword evidence="8" id="KW-1185">Reference proteome</keyword>
<dbReference type="CDD" id="cd01392">
    <property type="entry name" value="HTH_LacI"/>
    <property type="match status" value="1"/>
</dbReference>
<dbReference type="InterPro" id="IPR000843">
    <property type="entry name" value="HTH_LacI"/>
</dbReference>
<dbReference type="EMBL" id="PJBV01000017">
    <property type="protein sequence ID" value="PKH40778.1"/>
    <property type="molecule type" value="Genomic_DNA"/>
</dbReference>
<reference evidence="6" key="1">
    <citation type="submission" date="2016-10" db="EMBL/GenBank/DDBJ databases">
        <authorList>
            <person name="de Groot N.N."/>
        </authorList>
    </citation>
    <scope>NUCLEOTIDE SEQUENCE [LARGE SCALE GENOMIC DNA]</scope>
    <source>
        <strain evidence="6">CGMCC 1.10697</strain>
    </source>
</reference>
<evidence type="ECO:0000259" key="4">
    <source>
        <dbReference type="PROSITE" id="PS50932"/>
    </source>
</evidence>
<dbReference type="Gene3D" id="1.10.260.40">
    <property type="entry name" value="lambda repressor-like DNA-binding domains"/>
    <property type="match status" value="1"/>
</dbReference>
<evidence type="ECO:0000313" key="8">
    <source>
        <dbReference type="Proteomes" id="UP000233565"/>
    </source>
</evidence>
<evidence type="ECO:0000256" key="2">
    <source>
        <dbReference type="ARBA" id="ARBA00023125"/>
    </source>
</evidence>
<dbReference type="GO" id="GO:0003700">
    <property type="term" value="F:DNA-binding transcription factor activity"/>
    <property type="evidence" value="ECO:0007669"/>
    <property type="project" value="TreeGrafter"/>
</dbReference>
<keyword evidence="2" id="KW-0238">DNA-binding</keyword>
<evidence type="ECO:0000313" key="5">
    <source>
        <dbReference type="EMBL" id="PKH40778.1"/>
    </source>
</evidence>
<dbReference type="RefSeq" id="WP_091199206.1">
    <property type="nucleotide sequence ID" value="NZ_FOKC01000005.1"/>
</dbReference>
<evidence type="ECO:0000313" key="7">
    <source>
        <dbReference type="Proteomes" id="UP000199113"/>
    </source>
</evidence>